<evidence type="ECO:0000313" key="3">
    <source>
        <dbReference type="Proteomes" id="UP000234752"/>
    </source>
</evidence>
<sequence length="173" mass="17958">MKRCYGPLKGLAHAVMSDHLGAIASKGRAMRRIASFWTGLLKAGAVALVLALFGFATASAHENHDARQPVSVSAHQHHEMVAQTNCHEQQGVQKAATTTHDHVHKHGQGMDDDCCKDACTCGCAASCAAHVGTGLPVATALTLPVPAGLLLPGRAIDPAGLTTPPDPRPPLTI</sequence>
<keyword evidence="1" id="KW-0472">Membrane</keyword>
<name>A0A2K9N807_9PROT</name>
<feature type="transmembrane region" description="Helical" evidence="1">
    <location>
        <begin position="36"/>
        <end position="58"/>
    </location>
</feature>
<organism evidence="2 3">
    <name type="scientific">Niveispirillum cyanobacteriorum</name>
    <dbReference type="NCBI Taxonomy" id="1612173"/>
    <lineage>
        <taxon>Bacteria</taxon>
        <taxon>Pseudomonadati</taxon>
        <taxon>Pseudomonadota</taxon>
        <taxon>Alphaproteobacteria</taxon>
        <taxon>Rhodospirillales</taxon>
        <taxon>Azospirillaceae</taxon>
        <taxon>Niveispirillum</taxon>
    </lineage>
</organism>
<evidence type="ECO:0008006" key="4">
    <source>
        <dbReference type="Google" id="ProtNLM"/>
    </source>
</evidence>
<protein>
    <recommendedName>
        <fullName evidence="4">CopL family metal-binding regulatory protein</fullName>
    </recommendedName>
</protein>
<accession>A0A2K9N807</accession>
<keyword evidence="1" id="KW-1133">Transmembrane helix</keyword>
<dbReference type="Proteomes" id="UP000234752">
    <property type="component" value="Chromosome eg_1"/>
</dbReference>
<evidence type="ECO:0000256" key="1">
    <source>
        <dbReference type="SAM" id="Phobius"/>
    </source>
</evidence>
<keyword evidence="1" id="KW-0812">Transmembrane</keyword>
<dbReference type="KEGG" id="ncb:C0V82_01755"/>
<reference evidence="2 3" key="1">
    <citation type="submission" date="2017-12" db="EMBL/GenBank/DDBJ databases">
        <title>Genomes of bacteria within cyanobacterial aggregates.</title>
        <authorList>
            <person name="Cai H."/>
        </authorList>
    </citation>
    <scope>NUCLEOTIDE SEQUENCE [LARGE SCALE GENOMIC DNA]</scope>
    <source>
        <strain evidence="2 3">TH16</strain>
    </source>
</reference>
<keyword evidence="3" id="KW-1185">Reference proteome</keyword>
<dbReference type="InterPro" id="IPR048034">
    <property type="entry name" value="CopL-like"/>
</dbReference>
<dbReference type="EMBL" id="CP025611">
    <property type="protein sequence ID" value="AUN29112.1"/>
    <property type="molecule type" value="Genomic_DNA"/>
</dbReference>
<dbReference type="NCBIfam" id="NF033807">
    <property type="entry name" value="CopL_fam"/>
    <property type="match status" value="1"/>
</dbReference>
<dbReference type="AlphaFoldDB" id="A0A2K9N807"/>
<proteinExistence type="predicted"/>
<evidence type="ECO:0000313" key="2">
    <source>
        <dbReference type="EMBL" id="AUN29112.1"/>
    </source>
</evidence>
<gene>
    <name evidence="2" type="ORF">C0V82_01755</name>
</gene>